<dbReference type="EMBL" id="NSDM01000014">
    <property type="protein sequence ID" value="MDQ2587855.1"/>
    <property type="molecule type" value="Genomic_DNA"/>
</dbReference>
<reference evidence="3 4" key="1">
    <citation type="submission" date="2017-06" db="EMBL/GenBank/DDBJ databases">
        <title>Cultured bacterium strain Saccharothrix yanglingensis Hhs.015.</title>
        <authorList>
            <person name="Xia Y."/>
        </authorList>
    </citation>
    <scope>NUCLEOTIDE SEQUENCE [LARGE SCALE GENOMIC DNA]</scope>
    <source>
        <strain evidence="3 4">Hhs.015</strain>
    </source>
</reference>
<protein>
    <recommendedName>
        <fullName evidence="2">VanZ-like domain-containing protein</fullName>
    </recommendedName>
</protein>
<feature type="domain" description="VanZ-like" evidence="2">
    <location>
        <begin position="70"/>
        <end position="187"/>
    </location>
</feature>
<proteinExistence type="predicted"/>
<keyword evidence="1" id="KW-1133">Transmembrane helix</keyword>
<keyword evidence="1" id="KW-0472">Membrane</keyword>
<dbReference type="InterPro" id="IPR006976">
    <property type="entry name" value="VanZ-like"/>
</dbReference>
<evidence type="ECO:0000259" key="2">
    <source>
        <dbReference type="Pfam" id="PF04892"/>
    </source>
</evidence>
<keyword evidence="1" id="KW-0812">Transmembrane</keyword>
<gene>
    <name evidence="3" type="ORF">CKY47_28475</name>
</gene>
<keyword evidence="4" id="KW-1185">Reference proteome</keyword>
<sequence length="204" mass="21667">MARPGARWRRSDQEVSQVWDDVGYAGVGIESWYVLVPALALWGAVLVTRAVRGRPGWTGRHLVLRAVVGAYVAGVVHFTLFPVDVQWGAYADRAAWYTQVNWVPLLTADLPSFALNVLMPVPFGVLLPLVSARAAGAGRVAVWSLAFSASIEVAQLLVYVVAGSGRSVDVNDLLANALGGVLGYLLGRSLPALRRVALPGAAPA</sequence>
<feature type="transmembrane region" description="Helical" evidence="1">
    <location>
        <begin position="63"/>
        <end position="83"/>
    </location>
</feature>
<dbReference type="InterPro" id="IPR053150">
    <property type="entry name" value="Teicoplanin_resist-assoc"/>
</dbReference>
<feature type="transmembrane region" description="Helical" evidence="1">
    <location>
        <begin position="142"/>
        <end position="161"/>
    </location>
</feature>
<organism evidence="3 4">
    <name type="scientific">Saccharothrix yanglingensis</name>
    <dbReference type="NCBI Taxonomy" id="659496"/>
    <lineage>
        <taxon>Bacteria</taxon>
        <taxon>Bacillati</taxon>
        <taxon>Actinomycetota</taxon>
        <taxon>Actinomycetes</taxon>
        <taxon>Pseudonocardiales</taxon>
        <taxon>Pseudonocardiaceae</taxon>
        <taxon>Saccharothrix</taxon>
    </lineage>
</organism>
<comment type="caution">
    <text evidence="3">The sequence shown here is derived from an EMBL/GenBank/DDBJ whole genome shotgun (WGS) entry which is preliminary data.</text>
</comment>
<evidence type="ECO:0000256" key="1">
    <source>
        <dbReference type="SAM" id="Phobius"/>
    </source>
</evidence>
<accession>A0ABU0X6W3</accession>
<feature type="transmembrane region" description="Helical" evidence="1">
    <location>
        <begin position="110"/>
        <end position="130"/>
    </location>
</feature>
<dbReference type="Pfam" id="PF04892">
    <property type="entry name" value="VanZ"/>
    <property type="match status" value="1"/>
</dbReference>
<dbReference type="PANTHER" id="PTHR36834">
    <property type="entry name" value="MEMBRANE PROTEIN-RELATED"/>
    <property type="match status" value="1"/>
</dbReference>
<feature type="transmembrane region" description="Helical" evidence="1">
    <location>
        <begin position="32"/>
        <end position="51"/>
    </location>
</feature>
<evidence type="ECO:0000313" key="3">
    <source>
        <dbReference type="EMBL" id="MDQ2587855.1"/>
    </source>
</evidence>
<dbReference type="Proteomes" id="UP001225605">
    <property type="component" value="Unassembled WGS sequence"/>
</dbReference>
<evidence type="ECO:0000313" key="4">
    <source>
        <dbReference type="Proteomes" id="UP001225605"/>
    </source>
</evidence>
<name>A0ABU0X6W3_9PSEU</name>
<dbReference type="PANTHER" id="PTHR36834:SF1">
    <property type="entry name" value="INTEGRAL MEMBRANE PROTEIN"/>
    <property type="match status" value="1"/>
</dbReference>